<sequence length="124" mass="13103">MRSGGCRRRSISALRECLLVEFELAGHLLHGGINLRHVAGGGVASHPLRHLLVKVSLANGGGLWLGVGTTRGRPKGTGGGLRGVQGGGVSGESARGIVVHAWKTSWRAHKSVKFLRALRHVLRP</sequence>
<gene>
    <name evidence="1" type="ORF">BM221_002150</name>
</gene>
<protein>
    <submittedName>
        <fullName evidence="1">Uncharacterized protein</fullName>
    </submittedName>
</protein>
<proteinExistence type="predicted"/>
<evidence type="ECO:0000313" key="2">
    <source>
        <dbReference type="Proteomes" id="UP000235728"/>
    </source>
</evidence>
<dbReference type="Proteomes" id="UP000235728">
    <property type="component" value="Unassembled WGS sequence"/>
</dbReference>
<comment type="caution">
    <text evidence="1">The sequence shown here is derived from an EMBL/GenBank/DDBJ whole genome shotgun (WGS) entry which is preliminary data.</text>
</comment>
<accession>A0A2N6NXP3</accession>
<reference evidence="1 2" key="1">
    <citation type="journal article" date="2016" name="Appl. Microbiol. Biotechnol.">
        <title>Characterization of T-DNA insertion mutants with decreased virulence in the entomopathogenic fungus Beauveria bassiana JEF-007.</title>
        <authorList>
            <person name="Kim S."/>
            <person name="Lee S.J."/>
            <person name="Nai Y.S."/>
            <person name="Yu J.S."/>
            <person name="Lee M.R."/>
            <person name="Yang Y.T."/>
            <person name="Kim J.S."/>
        </authorList>
    </citation>
    <scope>NUCLEOTIDE SEQUENCE [LARGE SCALE GENOMIC DNA]</scope>
    <source>
        <strain evidence="1 2">JEF-007</strain>
    </source>
</reference>
<dbReference type="EMBL" id="MRVG01000002">
    <property type="protein sequence ID" value="PMB72050.1"/>
    <property type="molecule type" value="Genomic_DNA"/>
</dbReference>
<evidence type="ECO:0000313" key="1">
    <source>
        <dbReference type="EMBL" id="PMB72050.1"/>
    </source>
</evidence>
<organism evidence="1 2">
    <name type="scientific">Beauveria bassiana</name>
    <name type="common">White muscardine disease fungus</name>
    <name type="synonym">Tritirachium shiotae</name>
    <dbReference type="NCBI Taxonomy" id="176275"/>
    <lineage>
        <taxon>Eukaryota</taxon>
        <taxon>Fungi</taxon>
        <taxon>Dikarya</taxon>
        <taxon>Ascomycota</taxon>
        <taxon>Pezizomycotina</taxon>
        <taxon>Sordariomycetes</taxon>
        <taxon>Hypocreomycetidae</taxon>
        <taxon>Hypocreales</taxon>
        <taxon>Cordycipitaceae</taxon>
        <taxon>Beauveria</taxon>
    </lineage>
</organism>
<name>A0A2N6NXP3_BEABA</name>
<dbReference type="AlphaFoldDB" id="A0A2N6NXP3"/>